<dbReference type="AlphaFoldDB" id="A0AA36JTX2"/>
<proteinExistence type="predicted"/>
<dbReference type="InterPro" id="IPR016641">
    <property type="entry name" value="EGD2/NACA0like"/>
</dbReference>
<evidence type="ECO:0000313" key="4">
    <source>
        <dbReference type="Proteomes" id="UP001178507"/>
    </source>
</evidence>
<dbReference type="InterPro" id="IPR002715">
    <property type="entry name" value="Nas_poly-pep-assoc_cplx_dom"/>
</dbReference>
<organism evidence="3 4">
    <name type="scientific">Effrenium voratum</name>
    <dbReference type="NCBI Taxonomy" id="2562239"/>
    <lineage>
        <taxon>Eukaryota</taxon>
        <taxon>Sar</taxon>
        <taxon>Alveolata</taxon>
        <taxon>Dinophyceae</taxon>
        <taxon>Suessiales</taxon>
        <taxon>Symbiodiniaceae</taxon>
        <taxon>Effrenium</taxon>
    </lineage>
</organism>
<dbReference type="InterPro" id="IPR044034">
    <property type="entry name" value="NAC-like_UBA"/>
</dbReference>
<dbReference type="CDD" id="cd14358">
    <property type="entry name" value="UBA_NAC_euk"/>
    <property type="match status" value="1"/>
</dbReference>
<feature type="compositionally biased region" description="Acidic residues" evidence="1">
    <location>
        <begin position="129"/>
        <end position="141"/>
    </location>
</feature>
<comment type="caution">
    <text evidence="3">The sequence shown here is derived from an EMBL/GenBank/DDBJ whole genome shotgun (WGS) entry which is preliminary data.</text>
</comment>
<feature type="compositionally biased region" description="Acidic residues" evidence="1">
    <location>
        <begin position="9"/>
        <end position="24"/>
    </location>
</feature>
<feature type="compositionally biased region" description="Basic and acidic residues" evidence="1">
    <location>
        <begin position="33"/>
        <end position="43"/>
    </location>
</feature>
<dbReference type="FunFam" id="2.20.70.30:FF:000002">
    <property type="entry name" value="Nascent polypeptide-associated complex (NAC), alpha subunit"/>
    <property type="match status" value="1"/>
</dbReference>
<keyword evidence="4" id="KW-1185">Reference proteome</keyword>
<feature type="domain" description="NAC-A/B" evidence="2">
    <location>
        <begin position="40"/>
        <end position="105"/>
    </location>
</feature>
<feature type="compositionally biased region" description="Basic and acidic residues" evidence="1">
    <location>
        <begin position="118"/>
        <end position="128"/>
    </location>
</feature>
<dbReference type="Pfam" id="PF19026">
    <property type="entry name" value="UBA_HYPK"/>
    <property type="match status" value="1"/>
</dbReference>
<accession>A0AA36JTX2</accession>
<protein>
    <recommendedName>
        <fullName evidence="2">NAC-A/B domain-containing protein</fullName>
    </recommendedName>
</protein>
<name>A0AA36JTX2_9DINO</name>
<reference evidence="3" key="1">
    <citation type="submission" date="2023-08" db="EMBL/GenBank/DDBJ databases">
        <authorList>
            <person name="Chen Y."/>
            <person name="Shah S."/>
            <person name="Dougan E. K."/>
            <person name="Thang M."/>
            <person name="Chan C."/>
        </authorList>
    </citation>
    <scope>NUCLEOTIDE SEQUENCE</scope>
</reference>
<dbReference type="PANTHER" id="PTHR21713">
    <property type="entry name" value="NASCENT POLYPEPTIDE ASSOCIATED COMPLEX ALPHA SUBUNIT-RELATED"/>
    <property type="match status" value="1"/>
</dbReference>
<feature type="region of interest" description="Disordered" evidence="1">
    <location>
        <begin position="1"/>
        <end position="54"/>
    </location>
</feature>
<sequence length="182" mass="19950">MAKTQDEPEIKDEADDSGSDEEMPNLEGADAATAERVKQNRSEKKSRKAVQKLGMKPVPGIMRVTVKKSKNILFVISKPDVHKAQSSDTYIVFGEAKVEDLSAQAQATAAQQFAGMEPPKEMKPKVEEVQDDEPGEVDEEGIEPKDIELVTNQVNCSRAKAVEALREHKGDIVEAIMQLSSS</sequence>
<evidence type="ECO:0000313" key="3">
    <source>
        <dbReference type="EMBL" id="CAJ1411418.1"/>
    </source>
</evidence>
<dbReference type="Proteomes" id="UP001178507">
    <property type="component" value="Unassembled WGS sequence"/>
</dbReference>
<dbReference type="GO" id="GO:0005854">
    <property type="term" value="C:nascent polypeptide-associated complex"/>
    <property type="evidence" value="ECO:0007669"/>
    <property type="project" value="InterPro"/>
</dbReference>
<dbReference type="Gene3D" id="1.10.8.10">
    <property type="entry name" value="DNA helicase RuvA subunit, C-terminal domain"/>
    <property type="match status" value="1"/>
</dbReference>
<gene>
    <name evidence="3" type="ORF">EVOR1521_LOCUS32001</name>
</gene>
<dbReference type="SMART" id="SM01407">
    <property type="entry name" value="NAC"/>
    <property type="match status" value="1"/>
</dbReference>
<dbReference type="PROSITE" id="PS51151">
    <property type="entry name" value="NAC_AB"/>
    <property type="match status" value="1"/>
</dbReference>
<dbReference type="Pfam" id="PF01849">
    <property type="entry name" value="NAC"/>
    <property type="match status" value="1"/>
</dbReference>
<evidence type="ECO:0000256" key="1">
    <source>
        <dbReference type="SAM" id="MobiDB-lite"/>
    </source>
</evidence>
<dbReference type="EMBL" id="CAUJNA010003874">
    <property type="protein sequence ID" value="CAJ1411418.1"/>
    <property type="molecule type" value="Genomic_DNA"/>
</dbReference>
<dbReference type="CDD" id="cd22054">
    <property type="entry name" value="NAC_NACA"/>
    <property type="match status" value="1"/>
</dbReference>
<feature type="region of interest" description="Disordered" evidence="1">
    <location>
        <begin position="112"/>
        <end position="142"/>
    </location>
</feature>
<dbReference type="Gene3D" id="2.20.70.30">
    <property type="entry name" value="Nascent polypeptide-associated complex domain"/>
    <property type="match status" value="1"/>
</dbReference>
<evidence type="ECO:0000259" key="2">
    <source>
        <dbReference type="PROSITE" id="PS51151"/>
    </source>
</evidence>
<dbReference type="InterPro" id="IPR038187">
    <property type="entry name" value="NAC_A/B_dom_sf"/>
</dbReference>
<dbReference type="PIRSF" id="PIRSF015901">
    <property type="entry name" value="NAC_alpha"/>
    <property type="match status" value="1"/>
</dbReference>